<proteinExistence type="predicted"/>
<organism evidence="2 3">
    <name type="scientific">Steinernema glaseri</name>
    <dbReference type="NCBI Taxonomy" id="37863"/>
    <lineage>
        <taxon>Eukaryota</taxon>
        <taxon>Metazoa</taxon>
        <taxon>Ecdysozoa</taxon>
        <taxon>Nematoda</taxon>
        <taxon>Chromadorea</taxon>
        <taxon>Rhabditida</taxon>
        <taxon>Tylenchina</taxon>
        <taxon>Panagrolaimomorpha</taxon>
        <taxon>Strongyloidoidea</taxon>
        <taxon>Steinernematidae</taxon>
        <taxon>Steinernema</taxon>
    </lineage>
</organism>
<name>A0A1I7ZNQ3_9BILA</name>
<evidence type="ECO:0000313" key="2">
    <source>
        <dbReference type="Proteomes" id="UP000095287"/>
    </source>
</evidence>
<dbReference type="AlphaFoldDB" id="A0A1I7ZNQ3"/>
<feature type="region of interest" description="Disordered" evidence="1">
    <location>
        <begin position="1"/>
        <end position="27"/>
    </location>
</feature>
<sequence>MISSHTKASSGVSKDADSHPTTFSHCVRKQRENGDRCKVVAFCESGRCPASNETLVLRPSSPRASSGIPSDGLITLD</sequence>
<keyword evidence="2" id="KW-1185">Reference proteome</keyword>
<reference evidence="3" key="1">
    <citation type="submission" date="2016-11" db="UniProtKB">
        <authorList>
            <consortium name="WormBaseParasite"/>
        </authorList>
    </citation>
    <scope>IDENTIFICATION</scope>
</reference>
<dbReference type="Proteomes" id="UP000095287">
    <property type="component" value="Unplaced"/>
</dbReference>
<feature type="region of interest" description="Disordered" evidence="1">
    <location>
        <begin position="58"/>
        <end position="77"/>
    </location>
</feature>
<evidence type="ECO:0000313" key="3">
    <source>
        <dbReference type="WBParaSite" id="L893_g28.t1"/>
    </source>
</evidence>
<evidence type="ECO:0000256" key="1">
    <source>
        <dbReference type="SAM" id="MobiDB-lite"/>
    </source>
</evidence>
<dbReference type="WBParaSite" id="L893_g28.t1">
    <property type="protein sequence ID" value="L893_g28.t1"/>
    <property type="gene ID" value="L893_g28"/>
</dbReference>
<protein>
    <submittedName>
        <fullName evidence="3">Uncharacterized protein</fullName>
    </submittedName>
</protein>
<accession>A0A1I7ZNQ3</accession>
<feature type="compositionally biased region" description="Polar residues" evidence="1">
    <location>
        <begin position="1"/>
        <end position="12"/>
    </location>
</feature>